<evidence type="ECO:0000313" key="3">
    <source>
        <dbReference type="Proteomes" id="UP000179441"/>
    </source>
</evidence>
<gene>
    <name evidence="2" type="ORF">BKG84_15055</name>
</gene>
<keyword evidence="1" id="KW-0732">Signal</keyword>
<comment type="caution">
    <text evidence="2">The sequence shown here is derived from an EMBL/GenBank/DDBJ whole genome shotgun (WGS) entry which is preliminary data.</text>
</comment>
<feature type="signal peptide" evidence="1">
    <location>
        <begin position="1"/>
        <end position="30"/>
    </location>
</feature>
<dbReference type="RefSeq" id="WP_070932641.1">
    <property type="nucleotide sequence ID" value="NZ_CP050145.1"/>
</dbReference>
<dbReference type="EMBL" id="MLIS01000001">
    <property type="protein sequence ID" value="OHU79514.1"/>
    <property type="molecule type" value="Genomic_DNA"/>
</dbReference>
<feature type="chain" id="PRO_5010229423" evidence="1">
    <location>
        <begin position="31"/>
        <end position="125"/>
    </location>
</feature>
<reference evidence="2 3" key="1">
    <citation type="submission" date="2016-10" db="EMBL/GenBank/DDBJ databases">
        <title>Evaluation of Human, Veterinary and Environmental Mycobacterium chelonae Isolates by Core Genome Phylogenomic Analysis, Targeted Gene Comparison, and Anti-microbial Susceptibility Patterns: A Tale of Mistaken Identities.</title>
        <authorList>
            <person name="Fogelson S.B."/>
            <person name="Camus A.C."/>
            <person name="Lorenz W."/>
            <person name="Vasireddy R."/>
            <person name="Vasireddy S."/>
            <person name="Smith T."/>
            <person name="Brown-Elliott B.A."/>
            <person name="Wallace R.J.Jr."/>
            <person name="Hasan N.A."/>
            <person name="Reischl U."/>
            <person name="Sanchez S."/>
        </authorList>
    </citation>
    <scope>NUCLEOTIDE SEQUENCE [LARGE SCALE GENOMIC DNA]</scope>
    <source>
        <strain evidence="2 3">15518</strain>
    </source>
</reference>
<organism evidence="2 3">
    <name type="scientific">Mycobacteroides chelonae</name>
    <name type="common">Mycobacterium chelonae</name>
    <dbReference type="NCBI Taxonomy" id="1774"/>
    <lineage>
        <taxon>Bacteria</taxon>
        <taxon>Bacillati</taxon>
        <taxon>Actinomycetota</taxon>
        <taxon>Actinomycetes</taxon>
        <taxon>Mycobacteriales</taxon>
        <taxon>Mycobacteriaceae</taxon>
        <taxon>Mycobacteroides</taxon>
    </lineage>
</organism>
<accession>A0A1S1M370</accession>
<evidence type="ECO:0000256" key="1">
    <source>
        <dbReference type="SAM" id="SignalP"/>
    </source>
</evidence>
<proteinExistence type="predicted"/>
<sequence>MNCRETLARTVAVGAAAALFSITNPAPAFAGDPWVLAVCGTTNTQTGAAVGSWAGAGASDQDAVDDMKASAPSDLDAAGPCFALSGLTQDSAIQSRDMTRQYLSTQKPGKVFEMITGRQPGSPLA</sequence>
<name>A0A1S1M370_MYCCH</name>
<protein>
    <submittedName>
        <fullName evidence="2">Uncharacterized protein</fullName>
    </submittedName>
</protein>
<keyword evidence="3" id="KW-1185">Reference proteome</keyword>
<evidence type="ECO:0000313" key="2">
    <source>
        <dbReference type="EMBL" id="OHU79514.1"/>
    </source>
</evidence>
<dbReference type="AlphaFoldDB" id="A0A1S1M370"/>
<dbReference type="Proteomes" id="UP000179441">
    <property type="component" value="Unassembled WGS sequence"/>
</dbReference>